<dbReference type="EMBL" id="CAJVCH010532847">
    <property type="protein sequence ID" value="CAG7824440.1"/>
    <property type="molecule type" value="Genomic_DNA"/>
</dbReference>
<evidence type="ECO:0000313" key="3">
    <source>
        <dbReference type="Proteomes" id="UP000708208"/>
    </source>
</evidence>
<proteinExistence type="predicted"/>
<reference evidence="2" key="1">
    <citation type="submission" date="2021-06" db="EMBL/GenBank/DDBJ databases">
        <authorList>
            <person name="Hodson N. C."/>
            <person name="Mongue J. A."/>
            <person name="Jaron S. K."/>
        </authorList>
    </citation>
    <scope>NUCLEOTIDE SEQUENCE</scope>
</reference>
<dbReference type="AlphaFoldDB" id="A0A8J2L2X2"/>
<evidence type="ECO:0000256" key="1">
    <source>
        <dbReference type="SAM" id="Phobius"/>
    </source>
</evidence>
<comment type="caution">
    <text evidence="2">The sequence shown here is derived from an EMBL/GenBank/DDBJ whole genome shotgun (WGS) entry which is preliminary data.</text>
</comment>
<keyword evidence="3" id="KW-1185">Reference proteome</keyword>
<protein>
    <submittedName>
        <fullName evidence="2">Uncharacterized protein</fullName>
    </submittedName>
</protein>
<dbReference type="Proteomes" id="UP000708208">
    <property type="component" value="Unassembled WGS sequence"/>
</dbReference>
<feature type="non-terminal residue" evidence="2">
    <location>
        <position position="1"/>
    </location>
</feature>
<gene>
    <name evidence="2" type="ORF">AFUS01_LOCUS34595</name>
</gene>
<keyword evidence="1" id="KW-0812">Transmembrane</keyword>
<feature type="transmembrane region" description="Helical" evidence="1">
    <location>
        <begin position="84"/>
        <end position="105"/>
    </location>
</feature>
<feature type="transmembrane region" description="Helical" evidence="1">
    <location>
        <begin position="52"/>
        <end position="72"/>
    </location>
</feature>
<sequence>RPNIALRMAGSSKRHNVFKIANKESVCITKFIADYRQTQILMTTFNAMFSELGPLLQATWMCTPIAVFIFLIRTSDWSKRLAGFAILATNITIGIIYNQVSGIVYDESKETLLLRSRQSHFKPLKLRLRALHPLRVFCGSMFYFDKGIFISAIRIIQDNTITILLA</sequence>
<organism evidence="2 3">
    <name type="scientific">Allacma fusca</name>
    <dbReference type="NCBI Taxonomy" id="39272"/>
    <lineage>
        <taxon>Eukaryota</taxon>
        <taxon>Metazoa</taxon>
        <taxon>Ecdysozoa</taxon>
        <taxon>Arthropoda</taxon>
        <taxon>Hexapoda</taxon>
        <taxon>Collembola</taxon>
        <taxon>Symphypleona</taxon>
        <taxon>Sminthuridae</taxon>
        <taxon>Allacma</taxon>
    </lineage>
</organism>
<keyword evidence="1" id="KW-1133">Transmembrane helix</keyword>
<accession>A0A8J2L2X2</accession>
<name>A0A8J2L2X2_9HEXA</name>
<keyword evidence="1" id="KW-0472">Membrane</keyword>
<evidence type="ECO:0000313" key="2">
    <source>
        <dbReference type="EMBL" id="CAG7824440.1"/>
    </source>
</evidence>